<feature type="domain" description="Glutamyl/glutaminyl-tRNA synthetase class Ib catalytic" evidence="8">
    <location>
        <begin position="4"/>
        <end position="314"/>
    </location>
</feature>
<evidence type="ECO:0000256" key="7">
    <source>
        <dbReference type="HAMAP-Rule" id="MF_00022"/>
    </source>
</evidence>
<dbReference type="EMBL" id="MHIE01000003">
    <property type="protein sequence ID" value="OGY46489.1"/>
    <property type="molecule type" value="Genomic_DNA"/>
</dbReference>
<comment type="subunit">
    <text evidence="7">Monomer.</text>
</comment>
<dbReference type="InterPro" id="IPR033910">
    <property type="entry name" value="GluRS_core"/>
</dbReference>
<dbReference type="GO" id="GO:0006424">
    <property type="term" value="P:glutamyl-tRNA aminoacylation"/>
    <property type="evidence" value="ECO:0007669"/>
    <property type="project" value="UniProtKB-UniRule"/>
</dbReference>
<dbReference type="HAMAP" id="MF_00022">
    <property type="entry name" value="Glu_tRNA_synth_type1"/>
    <property type="match status" value="1"/>
</dbReference>
<comment type="subcellular location">
    <subcellularLocation>
        <location evidence="7">Cytoplasm</location>
    </subcellularLocation>
</comment>
<comment type="catalytic activity">
    <reaction evidence="7">
        <text>tRNA(Glu) + L-glutamate + ATP = L-glutamyl-tRNA(Glu) + AMP + diphosphate</text>
        <dbReference type="Rhea" id="RHEA:23540"/>
        <dbReference type="Rhea" id="RHEA-COMP:9663"/>
        <dbReference type="Rhea" id="RHEA-COMP:9680"/>
        <dbReference type="ChEBI" id="CHEBI:29985"/>
        <dbReference type="ChEBI" id="CHEBI:30616"/>
        <dbReference type="ChEBI" id="CHEBI:33019"/>
        <dbReference type="ChEBI" id="CHEBI:78442"/>
        <dbReference type="ChEBI" id="CHEBI:78520"/>
        <dbReference type="ChEBI" id="CHEBI:456215"/>
        <dbReference type="EC" id="6.1.1.17"/>
    </reaction>
</comment>
<dbReference type="InterPro" id="IPR014729">
    <property type="entry name" value="Rossmann-like_a/b/a_fold"/>
</dbReference>
<feature type="short sequence motif" description="'KMSKS' region" evidence="7">
    <location>
        <begin position="245"/>
        <end position="249"/>
    </location>
</feature>
<dbReference type="STRING" id="1797535.A2744_03520"/>
<accession>A0A1G1Y2C8</accession>
<organism evidence="10 11">
    <name type="scientific">Candidatus Buchananbacteria bacterium RIFCSPHIGHO2_01_FULL_44_11</name>
    <dbReference type="NCBI Taxonomy" id="1797535"/>
    <lineage>
        <taxon>Bacteria</taxon>
        <taxon>Candidatus Buchananiibacteriota</taxon>
    </lineage>
</organism>
<comment type="function">
    <text evidence="7">Catalyzes the attachment of glutamate to tRNA(Glu) in a two-step reaction: glutamate is first activated by ATP to form Glu-AMP and then transferred to the acceptor end of tRNA(Glu).</text>
</comment>
<dbReference type="AlphaFoldDB" id="A0A1G1Y2C8"/>
<proteinExistence type="inferred from homology"/>
<dbReference type="Proteomes" id="UP000178240">
    <property type="component" value="Unassembled WGS sequence"/>
</dbReference>
<keyword evidence="7" id="KW-0963">Cytoplasm</keyword>
<feature type="binding site" evidence="7">
    <location>
        <position position="103"/>
    </location>
    <ligand>
        <name>Zn(2+)</name>
        <dbReference type="ChEBI" id="CHEBI:29105"/>
    </ligand>
</feature>
<dbReference type="Gene3D" id="3.40.50.620">
    <property type="entry name" value="HUPs"/>
    <property type="match status" value="1"/>
</dbReference>
<evidence type="ECO:0000259" key="8">
    <source>
        <dbReference type="Pfam" id="PF00749"/>
    </source>
</evidence>
<evidence type="ECO:0000256" key="3">
    <source>
        <dbReference type="ARBA" id="ARBA00022741"/>
    </source>
</evidence>
<dbReference type="InterPro" id="IPR020058">
    <property type="entry name" value="Glu/Gln-tRNA-synth_Ib_cat-dom"/>
</dbReference>
<dbReference type="PANTHER" id="PTHR43311">
    <property type="entry name" value="GLUTAMATE--TRNA LIGASE"/>
    <property type="match status" value="1"/>
</dbReference>
<dbReference type="EC" id="6.1.1.17" evidence="7"/>
<dbReference type="InterPro" id="IPR001412">
    <property type="entry name" value="aa-tRNA-synth_I_CS"/>
</dbReference>
<dbReference type="GO" id="GO:0004818">
    <property type="term" value="F:glutamate-tRNA ligase activity"/>
    <property type="evidence" value="ECO:0007669"/>
    <property type="project" value="UniProtKB-UniRule"/>
</dbReference>
<keyword evidence="2 7" id="KW-0436">Ligase</keyword>
<dbReference type="InterPro" id="IPR008925">
    <property type="entry name" value="aa_tRNA-synth_I_cd-bd_sf"/>
</dbReference>
<comment type="cofactor">
    <cofactor evidence="7">
        <name>Zn(2+)</name>
        <dbReference type="ChEBI" id="CHEBI:29105"/>
    </cofactor>
    <text evidence="7">Binds 1 zinc ion per subunit.</text>
</comment>
<gene>
    <name evidence="7" type="primary">gltX</name>
    <name evidence="10" type="ORF">A2744_03520</name>
</gene>
<dbReference type="PRINTS" id="PR00987">
    <property type="entry name" value="TRNASYNTHGLU"/>
</dbReference>
<name>A0A1G1Y2C8_9BACT</name>
<evidence type="ECO:0000256" key="6">
    <source>
        <dbReference type="ARBA" id="ARBA00023146"/>
    </source>
</evidence>
<feature type="short sequence motif" description="'HIGH' region" evidence="7">
    <location>
        <begin position="11"/>
        <end position="21"/>
    </location>
</feature>
<dbReference type="SUPFAM" id="SSF52374">
    <property type="entry name" value="Nucleotidylyl transferase"/>
    <property type="match status" value="1"/>
</dbReference>
<keyword evidence="3 7" id="KW-0547">Nucleotide-binding</keyword>
<feature type="domain" description="Aminoacyl-tRNA synthetase class I anticodon-binding" evidence="9">
    <location>
        <begin position="328"/>
        <end position="472"/>
    </location>
</feature>
<dbReference type="Pfam" id="PF19269">
    <property type="entry name" value="Anticodon_2"/>
    <property type="match status" value="1"/>
</dbReference>
<dbReference type="GO" id="GO:0005524">
    <property type="term" value="F:ATP binding"/>
    <property type="evidence" value="ECO:0007669"/>
    <property type="project" value="UniProtKB-UniRule"/>
</dbReference>
<feature type="binding site" evidence="7">
    <location>
        <position position="128"/>
    </location>
    <ligand>
        <name>Zn(2+)</name>
        <dbReference type="ChEBI" id="CHEBI:29105"/>
    </ligand>
</feature>
<feature type="binding site" evidence="7">
    <location>
        <position position="101"/>
    </location>
    <ligand>
        <name>Zn(2+)</name>
        <dbReference type="ChEBI" id="CHEBI:29105"/>
    </ligand>
</feature>
<dbReference type="SUPFAM" id="SSF48163">
    <property type="entry name" value="An anticodon-binding domain of class I aminoacyl-tRNA synthetases"/>
    <property type="match status" value="1"/>
</dbReference>
<evidence type="ECO:0000256" key="5">
    <source>
        <dbReference type="ARBA" id="ARBA00022917"/>
    </source>
</evidence>
<protein>
    <recommendedName>
        <fullName evidence="7">Glutamate--tRNA ligase</fullName>
        <ecNumber evidence="7">6.1.1.17</ecNumber>
    </recommendedName>
    <alternativeName>
        <fullName evidence="7">Glutamyl-tRNA synthetase</fullName>
        <shortName evidence="7">GluRS</shortName>
    </alternativeName>
</protein>
<reference evidence="10 11" key="1">
    <citation type="journal article" date="2016" name="Nat. Commun.">
        <title>Thousands of microbial genomes shed light on interconnected biogeochemical processes in an aquifer system.</title>
        <authorList>
            <person name="Anantharaman K."/>
            <person name="Brown C.T."/>
            <person name="Hug L.A."/>
            <person name="Sharon I."/>
            <person name="Castelle C.J."/>
            <person name="Probst A.J."/>
            <person name="Thomas B.C."/>
            <person name="Singh A."/>
            <person name="Wilkins M.J."/>
            <person name="Karaoz U."/>
            <person name="Brodie E.L."/>
            <person name="Williams K.H."/>
            <person name="Hubbard S.S."/>
            <person name="Banfield J.F."/>
        </authorList>
    </citation>
    <scope>NUCLEOTIDE SEQUENCE [LARGE SCALE GENOMIC DNA]</scope>
</reference>
<evidence type="ECO:0000259" key="9">
    <source>
        <dbReference type="Pfam" id="PF19269"/>
    </source>
</evidence>
<keyword evidence="6 7" id="KW-0030">Aminoacyl-tRNA synthetase</keyword>
<dbReference type="PANTHER" id="PTHR43311:SF2">
    <property type="entry name" value="GLUTAMATE--TRNA LIGASE, MITOCHONDRIAL-RELATED"/>
    <property type="match status" value="1"/>
</dbReference>
<dbReference type="Gene3D" id="1.10.10.350">
    <property type="match status" value="1"/>
</dbReference>
<feature type="binding site" evidence="7">
    <location>
        <position position="248"/>
    </location>
    <ligand>
        <name>ATP</name>
        <dbReference type="ChEBI" id="CHEBI:30616"/>
    </ligand>
</feature>
<dbReference type="GO" id="GO:0008270">
    <property type="term" value="F:zinc ion binding"/>
    <property type="evidence" value="ECO:0007669"/>
    <property type="project" value="UniProtKB-UniRule"/>
</dbReference>
<dbReference type="InterPro" id="IPR004527">
    <property type="entry name" value="Glu-tRNA-ligase_bac/mito"/>
</dbReference>
<keyword evidence="7" id="KW-0479">Metal-binding</keyword>
<dbReference type="InterPro" id="IPR020751">
    <property type="entry name" value="aa-tRNA-synth_I_codon-bd_sub2"/>
</dbReference>
<comment type="caution">
    <text evidence="10">The sequence shown here is derived from an EMBL/GenBank/DDBJ whole genome shotgun (WGS) entry which is preliminary data.</text>
</comment>
<dbReference type="InterPro" id="IPR000924">
    <property type="entry name" value="Glu/Gln-tRNA-synth"/>
</dbReference>
<keyword evidence="5 7" id="KW-0648">Protein biosynthesis</keyword>
<dbReference type="Pfam" id="PF00749">
    <property type="entry name" value="tRNA-synt_1c"/>
    <property type="match status" value="1"/>
</dbReference>
<dbReference type="FunFam" id="3.40.50.620:FF:000045">
    <property type="entry name" value="Glutamate--tRNA ligase, mitochondrial"/>
    <property type="match status" value="1"/>
</dbReference>
<dbReference type="InterPro" id="IPR049940">
    <property type="entry name" value="GluQ/Sye"/>
</dbReference>
<dbReference type="NCBIfam" id="TIGR00464">
    <property type="entry name" value="gltX_bact"/>
    <property type="match status" value="1"/>
</dbReference>
<feature type="binding site" evidence="7">
    <location>
        <position position="130"/>
    </location>
    <ligand>
        <name>Zn(2+)</name>
        <dbReference type="ChEBI" id="CHEBI:29105"/>
    </ligand>
</feature>
<evidence type="ECO:0000256" key="2">
    <source>
        <dbReference type="ARBA" id="ARBA00022598"/>
    </source>
</evidence>
<evidence type="ECO:0000256" key="1">
    <source>
        <dbReference type="ARBA" id="ARBA00007894"/>
    </source>
</evidence>
<evidence type="ECO:0000313" key="10">
    <source>
        <dbReference type="EMBL" id="OGY46489.1"/>
    </source>
</evidence>
<keyword evidence="7" id="KW-0862">Zinc</keyword>
<dbReference type="GO" id="GO:0005737">
    <property type="term" value="C:cytoplasm"/>
    <property type="evidence" value="ECO:0007669"/>
    <property type="project" value="UniProtKB-SubCell"/>
</dbReference>
<dbReference type="InterPro" id="IPR045462">
    <property type="entry name" value="aa-tRNA-synth_I_cd-bd"/>
</dbReference>
<dbReference type="PROSITE" id="PS00178">
    <property type="entry name" value="AA_TRNA_LIGASE_I"/>
    <property type="match status" value="1"/>
</dbReference>
<dbReference type="CDD" id="cd00808">
    <property type="entry name" value="GluRS_core"/>
    <property type="match status" value="1"/>
</dbReference>
<sequence length="478" mass="54516">MPQKVKTRFAPSPTGFLHVGGLRTALYAYLFAKKNKGEFLLRIEDTDQERQVTGAVENLQKVLLLFDLKWDNKTLVIQSERLEHYQKAAQQLISAGQAYYCFCSKERLDQVRQIQQTRGVPPMYDGHCRHLNPDEIKNQLAEKEPYVIRLAVPKTGQTKFTDLIRGKVIFDNQLIDDQVILKSDGFPTYHLASVVDDNAMAISHVIRGEEWLPSTPKHILLYQALGWTPPEFAHLPLLLNPDKSKLSKRQGDVAVEDYLKKGYLKEALLNFILFLGWNPKTDQEIFSFEEMVKVFDLTKVNKSGAVFDTQKLDWLNGHYIRQKPLGELTKLCQGFFQQAGVEKSVEELEPIVATEKNRIKKLEDIVEATKFFFIQPEYEPALLLWKDLTSQQAGENLKLLGKKLNELPAKDFEQKILEDKIMAFLKETGKGTGEMLWPMRVALSGQKNSPGPFEIASALGKAESNLRIKKAIALLEKK</sequence>
<comment type="similarity">
    <text evidence="1 7">Belongs to the class-I aminoacyl-tRNA synthetase family. Glutamate--tRNA ligase type 1 subfamily.</text>
</comment>
<evidence type="ECO:0000256" key="4">
    <source>
        <dbReference type="ARBA" id="ARBA00022840"/>
    </source>
</evidence>
<evidence type="ECO:0000313" key="11">
    <source>
        <dbReference type="Proteomes" id="UP000178240"/>
    </source>
</evidence>
<dbReference type="GO" id="GO:0000049">
    <property type="term" value="F:tRNA binding"/>
    <property type="evidence" value="ECO:0007669"/>
    <property type="project" value="InterPro"/>
</dbReference>
<keyword evidence="4 7" id="KW-0067">ATP-binding</keyword>